<name>A0A4Z1FD49_9HELO</name>
<gene>
    <name evidence="1" type="ORF">BPAE_0222g00140</name>
</gene>
<accession>A0A4Z1FD49</accession>
<dbReference type="Proteomes" id="UP000297910">
    <property type="component" value="Unassembled WGS sequence"/>
</dbReference>
<keyword evidence="2" id="KW-1185">Reference proteome</keyword>
<protein>
    <submittedName>
        <fullName evidence="1">Uncharacterized protein</fullName>
    </submittedName>
</protein>
<organism evidence="1 2">
    <name type="scientific">Botrytis paeoniae</name>
    <dbReference type="NCBI Taxonomy" id="278948"/>
    <lineage>
        <taxon>Eukaryota</taxon>
        <taxon>Fungi</taxon>
        <taxon>Dikarya</taxon>
        <taxon>Ascomycota</taxon>
        <taxon>Pezizomycotina</taxon>
        <taxon>Leotiomycetes</taxon>
        <taxon>Helotiales</taxon>
        <taxon>Sclerotiniaceae</taxon>
        <taxon>Botrytis</taxon>
    </lineage>
</organism>
<proteinExistence type="predicted"/>
<evidence type="ECO:0000313" key="1">
    <source>
        <dbReference type="EMBL" id="TGO21400.1"/>
    </source>
</evidence>
<comment type="caution">
    <text evidence="1">The sequence shown here is derived from an EMBL/GenBank/DDBJ whole genome shotgun (WGS) entry which is preliminary data.</text>
</comment>
<dbReference type="AlphaFoldDB" id="A0A4Z1FD49"/>
<dbReference type="EMBL" id="PQXI01000221">
    <property type="protein sequence ID" value="TGO21400.1"/>
    <property type="molecule type" value="Genomic_DNA"/>
</dbReference>
<evidence type="ECO:0000313" key="2">
    <source>
        <dbReference type="Proteomes" id="UP000297910"/>
    </source>
</evidence>
<sequence length="93" mass="10001">MAPNLGWLLSSDTPILDYGCSTINTTLIGKFAPVQRGACTFNTKIEHALGADYSYGSATPDPYFTLVVQQGGEFQRSGDFSSMLICDGIAEEK</sequence>
<reference evidence="1 2" key="1">
    <citation type="submission" date="2017-12" db="EMBL/GenBank/DDBJ databases">
        <title>Comparative genomics of Botrytis spp.</title>
        <authorList>
            <person name="Valero-Jimenez C.A."/>
            <person name="Tapia P."/>
            <person name="Veloso J."/>
            <person name="Silva-Moreno E."/>
            <person name="Staats M."/>
            <person name="Valdes J.H."/>
            <person name="Van Kan J.A.L."/>
        </authorList>
    </citation>
    <scope>NUCLEOTIDE SEQUENCE [LARGE SCALE GENOMIC DNA]</scope>
    <source>
        <strain evidence="1 2">Bp0003</strain>
    </source>
</reference>